<keyword evidence="1 2" id="KW-0694">RNA-binding</keyword>
<evidence type="ECO:0000313" key="5">
    <source>
        <dbReference type="EMBL" id="KAG2189288.1"/>
    </source>
</evidence>
<dbReference type="OrthoDB" id="439808at2759"/>
<dbReference type="AlphaFoldDB" id="A0A8H7QB61"/>
<evidence type="ECO:0000256" key="1">
    <source>
        <dbReference type="ARBA" id="ARBA00022884"/>
    </source>
</evidence>
<gene>
    <name evidence="5" type="ORF">INT44_004430</name>
</gene>
<dbReference type="PANTHER" id="PTHR48025:SF1">
    <property type="entry name" value="RRM DOMAIN-CONTAINING PROTEIN"/>
    <property type="match status" value="1"/>
</dbReference>
<feature type="domain" description="RRM" evidence="4">
    <location>
        <begin position="133"/>
        <end position="211"/>
    </location>
</feature>
<comment type="caution">
    <text evidence="5">The sequence shown here is derived from an EMBL/GenBank/DDBJ whole genome shotgun (WGS) entry which is preliminary data.</text>
</comment>
<dbReference type="InterPro" id="IPR035979">
    <property type="entry name" value="RBD_domain_sf"/>
</dbReference>
<accession>A0A8H7QB61</accession>
<dbReference type="Pfam" id="PF00076">
    <property type="entry name" value="RRM_1"/>
    <property type="match status" value="1"/>
</dbReference>
<feature type="region of interest" description="Disordered" evidence="3">
    <location>
        <begin position="1"/>
        <end position="132"/>
    </location>
</feature>
<evidence type="ECO:0000256" key="3">
    <source>
        <dbReference type="SAM" id="MobiDB-lite"/>
    </source>
</evidence>
<keyword evidence="6" id="KW-1185">Reference proteome</keyword>
<feature type="compositionally biased region" description="Pro residues" evidence="3">
    <location>
        <begin position="8"/>
        <end position="21"/>
    </location>
</feature>
<dbReference type="GO" id="GO:0003729">
    <property type="term" value="F:mRNA binding"/>
    <property type="evidence" value="ECO:0007669"/>
    <property type="project" value="TreeGrafter"/>
</dbReference>
<feature type="compositionally biased region" description="Basic and acidic residues" evidence="3">
    <location>
        <begin position="53"/>
        <end position="103"/>
    </location>
</feature>
<dbReference type="PANTHER" id="PTHR48025">
    <property type="entry name" value="OS02G0815200 PROTEIN"/>
    <property type="match status" value="1"/>
</dbReference>
<dbReference type="Proteomes" id="UP000612746">
    <property type="component" value="Unassembled WGS sequence"/>
</dbReference>
<evidence type="ECO:0000259" key="4">
    <source>
        <dbReference type="PROSITE" id="PS50102"/>
    </source>
</evidence>
<reference evidence="5" key="1">
    <citation type="submission" date="2020-12" db="EMBL/GenBank/DDBJ databases">
        <title>Metabolic potential, ecology and presence of endohyphal bacteria is reflected in genomic diversity of Mucoromycotina.</title>
        <authorList>
            <person name="Muszewska A."/>
            <person name="Okrasinska A."/>
            <person name="Steczkiewicz K."/>
            <person name="Drgas O."/>
            <person name="Orlowska M."/>
            <person name="Perlinska-Lenart U."/>
            <person name="Aleksandrzak-Piekarczyk T."/>
            <person name="Szatraj K."/>
            <person name="Zielenkiewicz U."/>
            <person name="Pilsyk S."/>
            <person name="Malc E."/>
            <person name="Mieczkowski P."/>
            <person name="Kruszewska J.S."/>
            <person name="Biernat P."/>
            <person name="Pawlowska J."/>
        </authorList>
    </citation>
    <scope>NUCLEOTIDE SEQUENCE</scope>
    <source>
        <strain evidence="5">WA0000051536</strain>
    </source>
</reference>
<evidence type="ECO:0000256" key="2">
    <source>
        <dbReference type="PROSITE-ProRule" id="PRU00176"/>
    </source>
</evidence>
<dbReference type="CDD" id="cd00590">
    <property type="entry name" value="RRM_SF"/>
    <property type="match status" value="1"/>
</dbReference>
<organism evidence="5 6">
    <name type="scientific">Umbelopsis vinacea</name>
    <dbReference type="NCBI Taxonomy" id="44442"/>
    <lineage>
        <taxon>Eukaryota</taxon>
        <taxon>Fungi</taxon>
        <taxon>Fungi incertae sedis</taxon>
        <taxon>Mucoromycota</taxon>
        <taxon>Mucoromycotina</taxon>
        <taxon>Umbelopsidomycetes</taxon>
        <taxon>Umbelopsidales</taxon>
        <taxon>Umbelopsidaceae</taxon>
        <taxon>Umbelopsis</taxon>
    </lineage>
</organism>
<evidence type="ECO:0000313" key="6">
    <source>
        <dbReference type="Proteomes" id="UP000612746"/>
    </source>
</evidence>
<dbReference type="InterPro" id="IPR012677">
    <property type="entry name" value="Nucleotide-bd_a/b_plait_sf"/>
</dbReference>
<dbReference type="InterPro" id="IPR050502">
    <property type="entry name" value="Euk_RNA-bind_prot"/>
</dbReference>
<dbReference type="InterPro" id="IPR000504">
    <property type="entry name" value="RRM_dom"/>
</dbReference>
<dbReference type="Gene3D" id="3.30.70.330">
    <property type="match status" value="1"/>
</dbReference>
<proteinExistence type="predicted"/>
<name>A0A8H7QB61_9FUNG</name>
<protein>
    <recommendedName>
        <fullName evidence="4">RRM domain-containing protein</fullName>
    </recommendedName>
</protein>
<dbReference type="EMBL" id="JAEPRA010000001">
    <property type="protein sequence ID" value="KAG2189288.1"/>
    <property type="molecule type" value="Genomic_DNA"/>
</dbReference>
<dbReference type="SUPFAM" id="SSF54928">
    <property type="entry name" value="RNA-binding domain, RBD"/>
    <property type="match status" value="1"/>
</dbReference>
<dbReference type="SMART" id="SM00360">
    <property type="entry name" value="RRM"/>
    <property type="match status" value="1"/>
</dbReference>
<feature type="compositionally biased region" description="Basic and acidic residues" evidence="3">
    <location>
        <begin position="27"/>
        <end position="46"/>
    </location>
</feature>
<sequence>MDPYAAPHIPPPGGASPPPGGASPIRSPRDRRERSISPRRSSDPYSRHRRPSHRDDYHKDDHRGSRHRDDYYDRYREDRYDRSYDRGYDRGYDRYDRDYDRFGRPPSRHGPPSRGRPRRPVYRGNEDDRKSSTTIYVGNLPYSFRDPDVANLFERYGRIKKTTVLLDNMTGKNKGFAFVEFEERRDAEDAFDKFDGFSVEGRRLKLDWYVMLP</sequence>
<dbReference type="PROSITE" id="PS50102">
    <property type="entry name" value="RRM"/>
    <property type="match status" value="1"/>
</dbReference>